<name>A0ABZ0SQE2_9MICO</name>
<dbReference type="Gene3D" id="3.40.50.880">
    <property type="match status" value="1"/>
</dbReference>
<proteinExistence type="predicted"/>
<organism evidence="1 2">
    <name type="scientific">Microbacterium rhizosphaerae</name>
    <dbReference type="NCBI Taxonomy" id="1678237"/>
    <lineage>
        <taxon>Bacteria</taxon>
        <taxon>Bacillati</taxon>
        <taxon>Actinomycetota</taxon>
        <taxon>Actinomycetes</taxon>
        <taxon>Micrococcales</taxon>
        <taxon>Microbacteriaceae</taxon>
        <taxon>Microbacterium</taxon>
    </lineage>
</organism>
<evidence type="ECO:0000313" key="2">
    <source>
        <dbReference type="Proteomes" id="UP001323798"/>
    </source>
</evidence>
<sequence length="240" mass="24195">MGIHLVGGGWQDEPDGRAYAAFVAEATERGRTEGRETPRVAVVAIREDAADHAAKLLAALEPAGEIDPWVTAVPEGARVSHDAFADVDGIIVGGGLTPAYRDALAPQFGTIRDLVGDGVPYLGFSAGAAIAASNALVGGWLIGGVPVCPEDTAEDLEEVTVLPGIGLIDVSVDVHVAQWGALSRLVAAVEAGLVDAGVGIDENTALIAGSGALRVAGAGSVWRVTTSEQGVLVSTMGGTA</sequence>
<evidence type="ECO:0000313" key="1">
    <source>
        <dbReference type="EMBL" id="WPR90898.1"/>
    </source>
</evidence>
<keyword evidence="2" id="KW-1185">Reference proteome</keyword>
<dbReference type="RefSeq" id="WP_320943601.1">
    <property type="nucleotide sequence ID" value="NZ_BAABEU010000004.1"/>
</dbReference>
<gene>
    <name evidence="1" type="ORF">SM116_06280</name>
</gene>
<dbReference type="EMBL" id="CP139368">
    <property type="protein sequence ID" value="WPR90898.1"/>
    <property type="molecule type" value="Genomic_DNA"/>
</dbReference>
<accession>A0ABZ0SQE2</accession>
<reference evidence="1 2" key="1">
    <citation type="submission" date="2023-11" db="EMBL/GenBank/DDBJ databases">
        <title>Genome sequence of Microbacterium rhizosphaerae KACC 19337.</title>
        <authorList>
            <person name="Choi H."/>
            <person name="Kim S."/>
            <person name="Kim Y."/>
            <person name="Kwon S.-W."/>
            <person name="Heo J."/>
        </authorList>
    </citation>
    <scope>NUCLEOTIDE SEQUENCE [LARGE SCALE GENOMIC DNA]</scope>
    <source>
        <strain evidence="1 2">KACC 19337</strain>
    </source>
</reference>
<dbReference type="Proteomes" id="UP001323798">
    <property type="component" value="Chromosome"/>
</dbReference>
<protein>
    <submittedName>
        <fullName evidence="1">Peptidase S51</fullName>
    </submittedName>
</protein>
<dbReference type="InterPro" id="IPR029062">
    <property type="entry name" value="Class_I_gatase-like"/>
</dbReference>
<dbReference type="SUPFAM" id="SSF52317">
    <property type="entry name" value="Class I glutamine amidotransferase-like"/>
    <property type="match status" value="1"/>
</dbReference>